<keyword evidence="2" id="KW-1133">Transmembrane helix</keyword>
<dbReference type="PANTHER" id="PTHR33741">
    <property type="entry name" value="TRANSMEMBRANE PROTEIN DDB_G0269096-RELATED"/>
    <property type="match status" value="1"/>
</dbReference>
<evidence type="ECO:0000256" key="1">
    <source>
        <dbReference type="SAM" id="MobiDB-lite"/>
    </source>
</evidence>
<comment type="caution">
    <text evidence="4">The sequence shown here is derived from an EMBL/GenBank/DDBJ whole genome shotgun (WGS) entry which is preliminary data.</text>
</comment>
<evidence type="ECO:0000259" key="3">
    <source>
        <dbReference type="Pfam" id="PF04982"/>
    </source>
</evidence>
<dbReference type="PANTHER" id="PTHR33741:SF5">
    <property type="entry name" value="TRANSMEMBRANE PROTEIN DDB_G0269096-RELATED"/>
    <property type="match status" value="1"/>
</dbReference>
<keyword evidence="2" id="KW-0472">Membrane</keyword>
<dbReference type="AlphaFoldDB" id="A0A7Y6IVN3"/>
<dbReference type="InterPro" id="IPR058581">
    <property type="entry name" value="TM_HPP"/>
</dbReference>
<accession>A0A7Y6IVN3</accession>
<evidence type="ECO:0000313" key="5">
    <source>
        <dbReference type="Proteomes" id="UP000546126"/>
    </source>
</evidence>
<keyword evidence="5" id="KW-1185">Reference proteome</keyword>
<feature type="transmembrane region" description="Helical" evidence="2">
    <location>
        <begin position="93"/>
        <end position="110"/>
    </location>
</feature>
<evidence type="ECO:0000313" key="4">
    <source>
        <dbReference type="EMBL" id="NUW44663.1"/>
    </source>
</evidence>
<feature type="region of interest" description="Disordered" evidence="1">
    <location>
        <begin position="1"/>
        <end position="49"/>
    </location>
</feature>
<keyword evidence="2" id="KW-0812">Transmembrane</keyword>
<evidence type="ECO:0000256" key="2">
    <source>
        <dbReference type="SAM" id="Phobius"/>
    </source>
</evidence>
<gene>
    <name evidence="4" type="ORF">HT134_31735</name>
</gene>
<feature type="transmembrane region" description="Helical" evidence="2">
    <location>
        <begin position="203"/>
        <end position="225"/>
    </location>
</feature>
<dbReference type="InterPro" id="IPR007065">
    <property type="entry name" value="HPP"/>
</dbReference>
<sequence length="239" mass="24279">MPDRLSKRRHADHPALPPRHDRFHDRPVRDAQPSAPHVEPSPHVEPLRAVSGEGRDAGRAAGVPRAEGVRGALAGGLRGWTSQAPARAPLPNVVKATGAALAALLVLAGVTSVSGLALFALPFVASAAIVALVPAAPFAQPRSIVLGHVAATVVALAVTAVAGPSIWAAAVAAALTTAPMLLLRAPHPPAAATAALIGLTAPAPWYLLTPVVAASAIVIASGVLLGRMLPGHRYPAYWL</sequence>
<name>A0A7Y6IVN3_9ACTN</name>
<reference evidence="4 5" key="1">
    <citation type="submission" date="2020-06" db="EMBL/GenBank/DDBJ databases">
        <authorList>
            <person name="Chanama M."/>
        </authorList>
    </citation>
    <scope>NUCLEOTIDE SEQUENCE [LARGE SCALE GENOMIC DNA]</scope>
    <source>
        <strain evidence="4 5">TBRC6557</strain>
    </source>
</reference>
<dbReference type="EMBL" id="JABWGO010000009">
    <property type="protein sequence ID" value="NUW44663.1"/>
    <property type="molecule type" value="Genomic_DNA"/>
</dbReference>
<organism evidence="4 5">
    <name type="scientific">Nonomuraea rhodomycinica</name>
    <dbReference type="NCBI Taxonomy" id="1712872"/>
    <lineage>
        <taxon>Bacteria</taxon>
        <taxon>Bacillati</taxon>
        <taxon>Actinomycetota</taxon>
        <taxon>Actinomycetes</taxon>
        <taxon>Streptosporangiales</taxon>
        <taxon>Streptosporangiaceae</taxon>
        <taxon>Nonomuraea</taxon>
    </lineage>
</organism>
<dbReference type="Pfam" id="PF04982">
    <property type="entry name" value="TM_HPP"/>
    <property type="match status" value="1"/>
</dbReference>
<proteinExistence type="predicted"/>
<feature type="transmembrane region" description="Helical" evidence="2">
    <location>
        <begin position="116"/>
        <end position="138"/>
    </location>
</feature>
<dbReference type="RefSeq" id="WP_175604133.1">
    <property type="nucleotide sequence ID" value="NZ_JABWGO010000009.1"/>
</dbReference>
<feature type="transmembrane region" description="Helical" evidence="2">
    <location>
        <begin position="150"/>
        <end position="183"/>
    </location>
</feature>
<feature type="compositionally biased region" description="Basic residues" evidence="1">
    <location>
        <begin position="1"/>
        <end position="11"/>
    </location>
</feature>
<dbReference type="Proteomes" id="UP000546126">
    <property type="component" value="Unassembled WGS sequence"/>
</dbReference>
<feature type="domain" description="HPP transmembrane region" evidence="3">
    <location>
        <begin position="88"/>
        <end position="235"/>
    </location>
</feature>
<protein>
    <submittedName>
        <fullName evidence="4">HPP family protein</fullName>
    </submittedName>
</protein>
<feature type="compositionally biased region" description="Basic and acidic residues" evidence="1">
    <location>
        <begin position="18"/>
        <end position="29"/>
    </location>
</feature>